<evidence type="ECO:0000259" key="2">
    <source>
        <dbReference type="Pfam" id="PF09835"/>
    </source>
</evidence>
<evidence type="ECO:0000313" key="6">
    <source>
        <dbReference type="Proteomes" id="UP000270036"/>
    </source>
</evidence>
<dbReference type="AlphaFoldDB" id="A0A448NTQ3"/>
<protein>
    <submittedName>
        <fullName evidence="4">Uncharacterized protein conserved in bacteria (DUF2062)</fullName>
    </submittedName>
</protein>
<keyword evidence="1" id="KW-0812">Transmembrane</keyword>
<evidence type="ECO:0000256" key="1">
    <source>
        <dbReference type="SAM" id="Phobius"/>
    </source>
</evidence>
<dbReference type="EMBL" id="JPEP01000002">
    <property type="protein sequence ID" value="KEY18260.1"/>
    <property type="molecule type" value="Genomic_DNA"/>
</dbReference>
<dbReference type="KEGG" id="cant:NCTC13489_02409"/>
<dbReference type="RefSeq" id="WP_051803663.1">
    <property type="nucleotide sequence ID" value="NZ_FOIX01000001.1"/>
</dbReference>
<feature type="transmembrane region" description="Helical" evidence="1">
    <location>
        <begin position="126"/>
        <end position="152"/>
    </location>
</feature>
<evidence type="ECO:0000313" key="3">
    <source>
        <dbReference type="EMBL" id="KEY18260.1"/>
    </source>
</evidence>
<evidence type="ECO:0000313" key="4">
    <source>
        <dbReference type="EMBL" id="VEI00876.1"/>
    </source>
</evidence>
<feature type="transmembrane region" description="Helical" evidence="1">
    <location>
        <begin position="46"/>
        <end position="74"/>
    </location>
</feature>
<sequence>MKKFIQNTIQSQKVFYRYFRRKGLKRFFKENVLESEGSNETKAKSIALGIFIGLSPFWGFHSFLAISLSVYFKLNKLLTFISSQVTFPPLIPVIIFISMIVGAPFVSNTTSLENQSFDLEFIKDNLTQYIIGSLILSISCSVVFGLVSYVILEKLSSRSKKKHKKT</sequence>
<dbReference type="PANTHER" id="PTHR40547:SF1">
    <property type="entry name" value="SLL0298 PROTEIN"/>
    <property type="match status" value="1"/>
</dbReference>
<feature type="transmembrane region" description="Helical" evidence="1">
    <location>
        <begin position="86"/>
        <end position="106"/>
    </location>
</feature>
<keyword evidence="1" id="KW-1133">Transmembrane helix</keyword>
<name>A0A448NTQ3_9FLAO</name>
<accession>A0A448NTQ3</accession>
<keyword evidence="1" id="KW-0472">Membrane</keyword>
<feature type="domain" description="DUF2062" evidence="2">
    <location>
        <begin position="31"/>
        <end position="163"/>
    </location>
</feature>
<organism evidence="4 6">
    <name type="scientific">Kaistella antarctica</name>
    <dbReference type="NCBI Taxonomy" id="266748"/>
    <lineage>
        <taxon>Bacteria</taxon>
        <taxon>Pseudomonadati</taxon>
        <taxon>Bacteroidota</taxon>
        <taxon>Flavobacteriia</taxon>
        <taxon>Flavobacteriales</taxon>
        <taxon>Weeksellaceae</taxon>
        <taxon>Chryseobacterium group</taxon>
        <taxon>Kaistella</taxon>
    </lineage>
</organism>
<dbReference type="Proteomes" id="UP000270036">
    <property type="component" value="Chromosome"/>
</dbReference>
<reference evidence="3 5" key="1">
    <citation type="submission" date="2014-07" db="EMBL/GenBank/DDBJ databases">
        <authorList>
            <person name="Pisani N.G."/>
            <person name="Newman J.D."/>
        </authorList>
    </citation>
    <scope>NUCLEOTIDE SEQUENCE [LARGE SCALE GENOMIC DNA]</scope>
    <source>
        <strain evidence="3 5">LMG 24720</strain>
    </source>
</reference>
<dbReference type="Proteomes" id="UP000028349">
    <property type="component" value="Unassembled WGS sequence"/>
</dbReference>
<dbReference type="PANTHER" id="PTHR40547">
    <property type="entry name" value="SLL0298 PROTEIN"/>
    <property type="match status" value="1"/>
</dbReference>
<dbReference type="EMBL" id="LR134441">
    <property type="protein sequence ID" value="VEI00876.1"/>
    <property type="molecule type" value="Genomic_DNA"/>
</dbReference>
<dbReference type="STRING" id="266748.HY04_07000"/>
<reference evidence="4 6" key="2">
    <citation type="submission" date="2018-12" db="EMBL/GenBank/DDBJ databases">
        <authorList>
            <consortium name="Pathogen Informatics"/>
        </authorList>
    </citation>
    <scope>NUCLEOTIDE SEQUENCE [LARGE SCALE GENOMIC DNA]</scope>
    <source>
        <strain evidence="4 6">NCTC13489</strain>
    </source>
</reference>
<gene>
    <name evidence="3" type="ORF">HY04_07000</name>
    <name evidence="4" type="ORF">NCTC13489_02409</name>
</gene>
<dbReference type="Pfam" id="PF09835">
    <property type="entry name" value="DUF2062"/>
    <property type="match status" value="1"/>
</dbReference>
<evidence type="ECO:0000313" key="5">
    <source>
        <dbReference type="Proteomes" id="UP000028349"/>
    </source>
</evidence>
<dbReference type="InterPro" id="IPR018639">
    <property type="entry name" value="DUF2062"/>
</dbReference>
<keyword evidence="5" id="KW-1185">Reference proteome</keyword>
<proteinExistence type="predicted"/>